<keyword evidence="1" id="KW-0812">Transmembrane</keyword>
<dbReference type="InterPro" id="IPR029865">
    <property type="entry name" value="KIAA0319-like"/>
</dbReference>
<dbReference type="InterPro" id="IPR057711">
    <property type="entry name" value="DUF7951"/>
</dbReference>
<protein>
    <submittedName>
        <fullName evidence="4">Ig-like domain-containing protein</fullName>
    </submittedName>
</protein>
<dbReference type="Pfam" id="PF22352">
    <property type="entry name" value="K319L-like_PKD"/>
    <property type="match status" value="1"/>
</dbReference>
<dbReference type="WBParaSite" id="Hba_16634">
    <property type="protein sequence ID" value="Hba_16634"/>
    <property type="gene ID" value="Hba_16634"/>
</dbReference>
<organism evidence="3 4">
    <name type="scientific">Heterorhabditis bacteriophora</name>
    <name type="common">Entomopathogenic nematode worm</name>
    <dbReference type="NCBI Taxonomy" id="37862"/>
    <lineage>
        <taxon>Eukaryota</taxon>
        <taxon>Metazoa</taxon>
        <taxon>Ecdysozoa</taxon>
        <taxon>Nematoda</taxon>
        <taxon>Chromadorea</taxon>
        <taxon>Rhabditida</taxon>
        <taxon>Rhabditina</taxon>
        <taxon>Rhabditomorpha</taxon>
        <taxon>Strongyloidea</taxon>
        <taxon>Heterorhabditidae</taxon>
        <taxon>Heterorhabditis</taxon>
    </lineage>
</organism>
<keyword evidence="1" id="KW-1133">Transmembrane helix</keyword>
<dbReference type="SMART" id="SM00089">
    <property type="entry name" value="PKD"/>
    <property type="match status" value="2"/>
</dbReference>
<dbReference type="InterPro" id="IPR022409">
    <property type="entry name" value="PKD/Chitinase_dom"/>
</dbReference>
<dbReference type="Pfam" id="PF25824">
    <property type="entry name" value="DUF7951"/>
    <property type="match status" value="1"/>
</dbReference>
<name>A0A1I7XG39_HETBA</name>
<dbReference type="Proteomes" id="UP000095283">
    <property type="component" value="Unplaced"/>
</dbReference>
<dbReference type="GO" id="GO:0031410">
    <property type="term" value="C:cytoplasmic vesicle"/>
    <property type="evidence" value="ECO:0007669"/>
    <property type="project" value="TreeGrafter"/>
</dbReference>
<accession>A0A1I7XG39</accession>
<dbReference type="Gene3D" id="2.60.40.10">
    <property type="entry name" value="Immunoglobulins"/>
    <property type="match status" value="2"/>
</dbReference>
<evidence type="ECO:0000256" key="1">
    <source>
        <dbReference type="SAM" id="Phobius"/>
    </source>
</evidence>
<dbReference type="CDD" id="cd00146">
    <property type="entry name" value="PKD"/>
    <property type="match status" value="1"/>
</dbReference>
<evidence type="ECO:0000313" key="3">
    <source>
        <dbReference type="Proteomes" id="UP000095283"/>
    </source>
</evidence>
<keyword evidence="1" id="KW-0472">Membrane</keyword>
<dbReference type="PANTHER" id="PTHR46182:SF2">
    <property type="entry name" value="FI19480P1"/>
    <property type="match status" value="1"/>
</dbReference>
<dbReference type="GO" id="GO:0001764">
    <property type="term" value="P:neuron migration"/>
    <property type="evidence" value="ECO:0007669"/>
    <property type="project" value="TreeGrafter"/>
</dbReference>
<reference evidence="4" key="1">
    <citation type="submission" date="2016-11" db="UniProtKB">
        <authorList>
            <consortium name="WormBaseParasite"/>
        </authorList>
    </citation>
    <scope>IDENTIFICATION</scope>
</reference>
<evidence type="ECO:0000313" key="4">
    <source>
        <dbReference type="WBParaSite" id="Hba_16634"/>
    </source>
</evidence>
<sequence length="614" mass="68819">MVDNENQSYVDADRDARHMKTILQCDIDENFSVLVLLSESHNGSNQAGRIKIIDNCSLLTKFVKSERVIVLLVYFCYSICNFRDKICFFPLNYVTMLLIFFLMSKIRAIRHLSFRNNNYSEVTKKFKSFSANPKPINDHSSILIAVKAVLENPENTKKWRTLRKKLSTSSGNLNGVLSLTDQTALLETLKQGCGAEELVELCTVLKNTNVFGFKCQESFINFCFDMKLDSIIDSFLDSPNALSEAVLSKFLKIATTKTINEGKSMLESILCRGFSDRFMAENAVNILTSDEAALVIEWCAHIYQDQEKENISEQALSLISVLIDTHGNRFIWDNDSHDKILNVITLVTDLNTSFSLHIQTEASLLKSSTIIPSLSSKSAILTEKFEEKVGESPEVYIKECGKTSSDYINVELPRSELYLCGYSSIKENVSYRWFRVDKLSSELPIDVTGSTTTNLTLTNIQSNELVGPYQFRLDVSGPKGRNASKSIKIYVIKANDLHPVVDAGGNYTVLMPENSVQLKGKVGNSNNSSFQWIQIDGPSKVSILNSDRVNATIGDLREGLYHMQLTVTGAKNSSNSADAFINVQKSVISYDWRPLDNVPASLVRFIPTNLFLLN</sequence>
<evidence type="ECO:0000259" key="2">
    <source>
        <dbReference type="SMART" id="SM00089"/>
    </source>
</evidence>
<dbReference type="GO" id="GO:0016020">
    <property type="term" value="C:membrane"/>
    <property type="evidence" value="ECO:0007669"/>
    <property type="project" value="TreeGrafter"/>
</dbReference>
<dbReference type="SUPFAM" id="SSF49299">
    <property type="entry name" value="PKD domain"/>
    <property type="match status" value="1"/>
</dbReference>
<feature type="domain" description="PKD/Chitinase" evidence="2">
    <location>
        <begin position="500"/>
        <end position="586"/>
    </location>
</feature>
<dbReference type="AlphaFoldDB" id="A0A1I7XG39"/>
<proteinExistence type="predicted"/>
<feature type="transmembrane region" description="Helical" evidence="1">
    <location>
        <begin position="88"/>
        <end position="106"/>
    </location>
</feature>
<dbReference type="InterPro" id="IPR035986">
    <property type="entry name" value="PKD_dom_sf"/>
</dbReference>
<feature type="domain" description="PKD/Chitinase" evidence="2">
    <location>
        <begin position="407"/>
        <end position="494"/>
    </location>
</feature>
<dbReference type="InterPro" id="IPR013783">
    <property type="entry name" value="Ig-like_fold"/>
</dbReference>
<dbReference type="PANTHER" id="PTHR46182">
    <property type="entry name" value="FI19480P1"/>
    <property type="match status" value="1"/>
</dbReference>
<keyword evidence="3" id="KW-1185">Reference proteome</keyword>